<proteinExistence type="predicted"/>
<evidence type="ECO:0000313" key="1">
    <source>
        <dbReference type="EMBL" id="EEF24543.1"/>
    </source>
</evidence>
<sequence>RHRLEIVLARCPAHHRQRRHVIAAARQGHHLAHRLEHREHPQRHHHGQHGGHHHIQLFCDLQIPEP</sequence>
<evidence type="ECO:0000313" key="2">
    <source>
        <dbReference type="Proteomes" id="UP000008311"/>
    </source>
</evidence>
<dbReference type="EMBL" id="EQ981960">
    <property type="protein sequence ID" value="EEF24543.1"/>
    <property type="molecule type" value="Genomic_DNA"/>
</dbReference>
<dbReference type="AlphaFoldDB" id="B9THX1"/>
<name>B9THX1_RICCO</name>
<accession>B9THX1</accession>
<dbReference type="Proteomes" id="UP000008311">
    <property type="component" value="Unassembled WGS sequence"/>
</dbReference>
<reference evidence="2" key="1">
    <citation type="journal article" date="2010" name="Nat. Biotechnol.">
        <title>Draft genome sequence of the oilseed species Ricinus communis.</title>
        <authorList>
            <person name="Chan A.P."/>
            <person name="Crabtree J."/>
            <person name="Zhao Q."/>
            <person name="Lorenzi H."/>
            <person name="Orvis J."/>
            <person name="Puiu D."/>
            <person name="Melake-Berhan A."/>
            <person name="Jones K.M."/>
            <person name="Redman J."/>
            <person name="Chen G."/>
            <person name="Cahoon E.B."/>
            <person name="Gedil M."/>
            <person name="Stanke M."/>
            <person name="Haas B.J."/>
            <person name="Wortman J.R."/>
            <person name="Fraser-Liggett C.M."/>
            <person name="Ravel J."/>
            <person name="Rabinowicz P.D."/>
        </authorList>
    </citation>
    <scope>NUCLEOTIDE SEQUENCE [LARGE SCALE GENOMIC DNA]</scope>
    <source>
        <strain evidence="2">cv. Hale</strain>
    </source>
</reference>
<gene>
    <name evidence="1" type="ORF">RCOM_1839150</name>
</gene>
<protein>
    <submittedName>
        <fullName evidence="1">Uncharacterized protein</fullName>
    </submittedName>
</protein>
<feature type="non-terminal residue" evidence="1">
    <location>
        <position position="1"/>
    </location>
</feature>
<keyword evidence="2" id="KW-1185">Reference proteome</keyword>
<feature type="non-terminal residue" evidence="1">
    <location>
        <position position="66"/>
    </location>
</feature>
<organism evidence="1 2">
    <name type="scientific">Ricinus communis</name>
    <name type="common">Castor bean</name>
    <dbReference type="NCBI Taxonomy" id="3988"/>
    <lineage>
        <taxon>Eukaryota</taxon>
        <taxon>Viridiplantae</taxon>
        <taxon>Streptophyta</taxon>
        <taxon>Embryophyta</taxon>
        <taxon>Tracheophyta</taxon>
        <taxon>Spermatophyta</taxon>
        <taxon>Magnoliopsida</taxon>
        <taxon>eudicotyledons</taxon>
        <taxon>Gunneridae</taxon>
        <taxon>Pentapetalae</taxon>
        <taxon>rosids</taxon>
        <taxon>fabids</taxon>
        <taxon>Malpighiales</taxon>
        <taxon>Euphorbiaceae</taxon>
        <taxon>Acalyphoideae</taxon>
        <taxon>Acalypheae</taxon>
        <taxon>Ricinus</taxon>
    </lineage>
</organism>
<dbReference type="InParanoid" id="B9THX1"/>